<evidence type="ECO:0000313" key="3">
    <source>
        <dbReference type="EMBL" id="QMT01880.1"/>
    </source>
</evidence>
<keyword evidence="1" id="KW-0812">Transmembrane</keyword>
<evidence type="ECO:0000256" key="1">
    <source>
        <dbReference type="SAM" id="Phobius"/>
    </source>
</evidence>
<dbReference type="AlphaFoldDB" id="A0A7D7LS02"/>
<reference evidence="4" key="1">
    <citation type="submission" date="2020-07" db="EMBL/GenBank/DDBJ databases">
        <title>novel species isolated from the respiratory tract of Marmot.</title>
        <authorList>
            <person name="Zhang G."/>
        </authorList>
    </citation>
    <scope>NUCLEOTIDE SEQUENCE [LARGE SCALE GENOMIC DNA]</scope>
    <source>
        <strain evidence="4">686</strain>
    </source>
</reference>
<sequence length="426" mass="44671">MIRRRWPVVLVSLALCVVAGTIFSNSQPATYTASAQMFLRAPDVKSSASAYQGDLFSRQRAQTYMNLFSSDDLAKSVIDTLSLPVSTTELVSKVSAENIKDTVIIVVTATDPDPQQAANIANGYAGVFGRYVARMENVEYDPAVKPLVTVVKTASGDTAVRSGYSTGLVMSVAVLLALLISASIVYLLERYDTRVRSRRQIEALAGAPVIAVFDAWSVESNSAGGAHGAAHGDGRALVARAESDEPAISDTARRALVGIRSRLSLVPESEVGKRSIVTVFGDSHAADSSRVTEVLAVASASVGDATVVIRPGDSPPPEPRTSEPVNPDEVLVSFADSRLEATRERIAEIGKEVDLALIDAPPLAESAGCDIAIESGGSALIVVRPGKTSKVALAEAAAKVSTLGRPVLGVVVTRAHETSTVNGVYI</sequence>
<keyword evidence="4" id="KW-1185">Reference proteome</keyword>
<dbReference type="SUPFAM" id="SSF52540">
    <property type="entry name" value="P-loop containing nucleoside triphosphate hydrolases"/>
    <property type="match status" value="1"/>
</dbReference>
<name>A0A7D7LS02_9ACTN</name>
<organism evidence="3 4">
    <name type="scientific">Gordonia jinghuaiqii</name>
    <dbReference type="NCBI Taxonomy" id="2758710"/>
    <lineage>
        <taxon>Bacteria</taxon>
        <taxon>Bacillati</taxon>
        <taxon>Actinomycetota</taxon>
        <taxon>Actinomycetes</taxon>
        <taxon>Mycobacteriales</taxon>
        <taxon>Gordoniaceae</taxon>
        <taxon>Gordonia</taxon>
    </lineage>
</organism>
<keyword evidence="1" id="KW-0472">Membrane</keyword>
<keyword evidence="1" id="KW-1133">Transmembrane helix</keyword>
<evidence type="ECO:0000313" key="4">
    <source>
        <dbReference type="Proteomes" id="UP000515663"/>
    </source>
</evidence>
<dbReference type="PANTHER" id="PTHR32309">
    <property type="entry name" value="TYROSINE-PROTEIN KINASE"/>
    <property type="match status" value="1"/>
</dbReference>
<gene>
    <name evidence="3" type="ORF">H1R19_01350</name>
</gene>
<dbReference type="Proteomes" id="UP000515663">
    <property type="component" value="Chromosome"/>
</dbReference>
<dbReference type="GO" id="GO:0004713">
    <property type="term" value="F:protein tyrosine kinase activity"/>
    <property type="evidence" value="ECO:0007669"/>
    <property type="project" value="TreeGrafter"/>
</dbReference>
<feature type="transmembrane region" description="Helical" evidence="1">
    <location>
        <begin position="168"/>
        <end position="188"/>
    </location>
</feature>
<evidence type="ECO:0000256" key="2">
    <source>
        <dbReference type="SAM" id="SignalP"/>
    </source>
</evidence>
<evidence type="ECO:0008006" key="5">
    <source>
        <dbReference type="Google" id="ProtNLM"/>
    </source>
</evidence>
<dbReference type="EMBL" id="CP059491">
    <property type="protein sequence ID" value="QMT01880.1"/>
    <property type="molecule type" value="Genomic_DNA"/>
</dbReference>
<dbReference type="InterPro" id="IPR027417">
    <property type="entry name" value="P-loop_NTPase"/>
</dbReference>
<dbReference type="Gene3D" id="3.40.50.300">
    <property type="entry name" value="P-loop containing nucleotide triphosphate hydrolases"/>
    <property type="match status" value="1"/>
</dbReference>
<dbReference type="InterPro" id="IPR050445">
    <property type="entry name" value="Bact_polysacc_biosynth/exp"/>
</dbReference>
<dbReference type="KEGG" id="gji:H1R19_01350"/>
<protein>
    <recommendedName>
        <fullName evidence="5">Capsular polysaccharide biosynthesis protein</fullName>
    </recommendedName>
</protein>
<dbReference type="PANTHER" id="PTHR32309:SF13">
    <property type="entry name" value="FERRIC ENTEROBACTIN TRANSPORT PROTEIN FEPE"/>
    <property type="match status" value="1"/>
</dbReference>
<proteinExistence type="predicted"/>
<keyword evidence="2" id="KW-0732">Signal</keyword>
<dbReference type="GO" id="GO:0005886">
    <property type="term" value="C:plasma membrane"/>
    <property type="evidence" value="ECO:0007669"/>
    <property type="project" value="TreeGrafter"/>
</dbReference>
<feature type="chain" id="PRO_5038503531" description="Capsular polysaccharide biosynthesis protein" evidence="2">
    <location>
        <begin position="20"/>
        <end position="426"/>
    </location>
</feature>
<accession>A0A7D7LS02</accession>
<feature type="signal peptide" evidence="2">
    <location>
        <begin position="1"/>
        <end position="19"/>
    </location>
</feature>